<organism evidence="2 3">
    <name type="scientific">Owenia fusiformis</name>
    <name type="common">Polychaete worm</name>
    <dbReference type="NCBI Taxonomy" id="6347"/>
    <lineage>
        <taxon>Eukaryota</taxon>
        <taxon>Metazoa</taxon>
        <taxon>Spiralia</taxon>
        <taxon>Lophotrochozoa</taxon>
        <taxon>Annelida</taxon>
        <taxon>Polychaeta</taxon>
        <taxon>Sedentaria</taxon>
        <taxon>Canalipalpata</taxon>
        <taxon>Sabellida</taxon>
        <taxon>Oweniida</taxon>
        <taxon>Oweniidae</taxon>
        <taxon>Owenia</taxon>
    </lineage>
</organism>
<dbReference type="EMBL" id="CAIIXF020000001">
    <property type="protein sequence ID" value="CAH1775271.1"/>
    <property type="molecule type" value="Genomic_DNA"/>
</dbReference>
<dbReference type="Proteomes" id="UP000749559">
    <property type="component" value="Unassembled WGS sequence"/>
</dbReference>
<proteinExistence type="predicted"/>
<accession>A0A8S4N452</accession>
<dbReference type="AlphaFoldDB" id="A0A8S4N452"/>
<evidence type="ECO:0000313" key="3">
    <source>
        <dbReference type="Proteomes" id="UP000749559"/>
    </source>
</evidence>
<feature type="region of interest" description="Disordered" evidence="1">
    <location>
        <begin position="234"/>
        <end position="279"/>
    </location>
</feature>
<keyword evidence="3" id="KW-1185">Reference proteome</keyword>
<sequence>MQLGYEDVKDLYKPNFKKDRRVWLHKSSSKKQLNTMSMPNDHMQNEPQVQDIGVQLAKKDSPFMGILEAIEEDGSHPRMRRRPRFCVSDTALDYSCAGNNGLNGYHEDRPTRNKIRRLHGPKYIPLADYLSKNEVMSEHDETALMDDRHPSDFSVIRMGFEQQYSKIPEYLKQLGYEDAKDLYKPNFKKDRRVWLHKSSSKKQLNSMSMPNDHMQNEPQVQDIGVQLAKKDSRKWLHKSSDNKKGAIDEPNDFRSHDTFRNHSSPPNRTVRNVGNSSPSKSVTLISSSASLYLNSSFENLYVDTDEDVTASKSNDSVRCLPDLDNDWCIV</sequence>
<gene>
    <name evidence="2" type="ORF">OFUS_LOCUS2597</name>
</gene>
<protein>
    <submittedName>
        <fullName evidence="2">Uncharacterized protein</fullName>
    </submittedName>
</protein>
<name>A0A8S4N452_OWEFU</name>
<reference evidence="2" key="1">
    <citation type="submission" date="2022-03" db="EMBL/GenBank/DDBJ databases">
        <authorList>
            <person name="Martin C."/>
        </authorList>
    </citation>
    <scope>NUCLEOTIDE SEQUENCE</scope>
</reference>
<feature type="compositionally biased region" description="Polar residues" evidence="1">
    <location>
        <begin position="261"/>
        <end position="279"/>
    </location>
</feature>
<evidence type="ECO:0000256" key="1">
    <source>
        <dbReference type="SAM" id="MobiDB-lite"/>
    </source>
</evidence>
<comment type="caution">
    <text evidence="2">The sequence shown here is derived from an EMBL/GenBank/DDBJ whole genome shotgun (WGS) entry which is preliminary data.</text>
</comment>
<evidence type="ECO:0000313" key="2">
    <source>
        <dbReference type="EMBL" id="CAH1775271.1"/>
    </source>
</evidence>
<feature type="compositionally biased region" description="Basic and acidic residues" evidence="1">
    <location>
        <begin position="234"/>
        <end position="260"/>
    </location>
</feature>